<reference evidence="1 2" key="1">
    <citation type="submission" date="2018-08" db="EMBL/GenBank/DDBJ databases">
        <title>Recombination of ecologically and evolutionarily significant loci maintains genetic cohesion in the Pseudomonas syringae species complex.</title>
        <authorList>
            <person name="Dillon M."/>
            <person name="Thakur S."/>
            <person name="Almeida R.N.D."/>
            <person name="Weir B.S."/>
            <person name="Guttman D.S."/>
        </authorList>
    </citation>
    <scope>NUCLEOTIDE SEQUENCE [LARGE SCALE GENOMIC DNA]</scope>
    <source>
        <strain evidence="1 2">ICMP 2821</strain>
    </source>
</reference>
<sequence>MAYRFRFSCMPKYSKLERYDGLSGNVPDPVIAQMAGTTTEAVRARRIKLGKPAYSPPPPHQDALALLVPFLGVYPATMLARAANVPLQQVSKLIQSLGITPYQQPRPDIAAYDHMQGQQPDQELANIIGCSKEAVRQRRVDLEIESYRDMIRRTTRAAK</sequence>
<dbReference type="Proteomes" id="UP000281372">
    <property type="component" value="Unassembled WGS sequence"/>
</dbReference>
<accession>A0A3M3KAA3</accession>
<gene>
    <name evidence="1" type="ORF">ALQ64_02337</name>
</gene>
<evidence type="ECO:0000313" key="2">
    <source>
        <dbReference type="Proteomes" id="UP000281372"/>
    </source>
</evidence>
<name>A0A3M3KAA3_PSECA</name>
<comment type="caution">
    <text evidence="1">The sequence shown here is derived from an EMBL/GenBank/DDBJ whole genome shotgun (WGS) entry which is preliminary data.</text>
</comment>
<organism evidence="1 2">
    <name type="scientific">Pseudomonas cannabina</name>
    <dbReference type="NCBI Taxonomy" id="86840"/>
    <lineage>
        <taxon>Bacteria</taxon>
        <taxon>Pseudomonadati</taxon>
        <taxon>Pseudomonadota</taxon>
        <taxon>Gammaproteobacteria</taxon>
        <taxon>Pseudomonadales</taxon>
        <taxon>Pseudomonadaceae</taxon>
        <taxon>Pseudomonas</taxon>
    </lineage>
</organism>
<evidence type="ECO:0000313" key="1">
    <source>
        <dbReference type="EMBL" id="RMN20014.1"/>
    </source>
</evidence>
<proteinExistence type="predicted"/>
<dbReference type="EMBL" id="RBOW01000892">
    <property type="protein sequence ID" value="RMN20014.1"/>
    <property type="molecule type" value="Genomic_DNA"/>
</dbReference>
<protein>
    <submittedName>
        <fullName evidence="1">Uncharacterized protein</fullName>
    </submittedName>
</protein>
<dbReference type="AlphaFoldDB" id="A0A3M3KAA3"/>